<dbReference type="AlphaFoldDB" id="A0AAD5N8A4"/>
<comment type="caution">
    <text evidence="1">The sequence shown here is derived from an EMBL/GenBank/DDBJ whole genome shotgun (WGS) entry which is preliminary data.</text>
</comment>
<dbReference type="Proteomes" id="UP001196413">
    <property type="component" value="Unassembled WGS sequence"/>
</dbReference>
<protein>
    <submittedName>
        <fullName evidence="1">Uncharacterized protein</fullName>
    </submittedName>
</protein>
<name>A0AAD5N8A4_PARTN</name>
<sequence>MSVAQYTSSGPSTVYRHYMPALQGLHSNCIVRSKMDECKLKDPDRSIAFNGTCISTMPGPMRTPFDQYYT</sequence>
<evidence type="ECO:0000313" key="2">
    <source>
        <dbReference type="Proteomes" id="UP001196413"/>
    </source>
</evidence>
<dbReference type="EMBL" id="JAHQIW010004978">
    <property type="protein sequence ID" value="KAJ1364447.1"/>
    <property type="molecule type" value="Genomic_DNA"/>
</dbReference>
<gene>
    <name evidence="1" type="ORF">KIN20_024547</name>
</gene>
<accession>A0AAD5N8A4</accession>
<keyword evidence="2" id="KW-1185">Reference proteome</keyword>
<reference evidence="1" key="1">
    <citation type="submission" date="2021-06" db="EMBL/GenBank/DDBJ databases">
        <title>Parelaphostrongylus tenuis whole genome reference sequence.</title>
        <authorList>
            <person name="Garwood T.J."/>
            <person name="Larsen P.A."/>
            <person name="Fountain-Jones N.M."/>
            <person name="Garbe J.R."/>
            <person name="Macchietto M.G."/>
            <person name="Kania S.A."/>
            <person name="Gerhold R.W."/>
            <person name="Richards J.E."/>
            <person name="Wolf T.M."/>
        </authorList>
    </citation>
    <scope>NUCLEOTIDE SEQUENCE</scope>
    <source>
        <strain evidence="1">MNPRO001-30</strain>
        <tissue evidence="1">Meninges</tissue>
    </source>
</reference>
<organism evidence="1 2">
    <name type="scientific">Parelaphostrongylus tenuis</name>
    <name type="common">Meningeal worm</name>
    <dbReference type="NCBI Taxonomy" id="148309"/>
    <lineage>
        <taxon>Eukaryota</taxon>
        <taxon>Metazoa</taxon>
        <taxon>Ecdysozoa</taxon>
        <taxon>Nematoda</taxon>
        <taxon>Chromadorea</taxon>
        <taxon>Rhabditida</taxon>
        <taxon>Rhabditina</taxon>
        <taxon>Rhabditomorpha</taxon>
        <taxon>Strongyloidea</taxon>
        <taxon>Metastrongylidae</taxon>
        <taxon>Parelaphostrongylus</taxon>
    </lineage>
</organism>
<proteinExistence type="predicted"/>
<evidence type="ECO:0000313" key="1">
    <source>
        <dbReference type="EMBL" id="KAJ1364447.1"/>
    </source>
</evidence>